<evidence type="ECO:0000313" key="2">
    <source>
        <dbReference type="EMBL" id="MEX8195019.1"/>
    </source>
</evidence>
<comment type="caution">
    <text evidence="2">The sequence shown here is derived from an EMBL/GenBank/DDBJ whole genome shotgun (WGS) entry which is preliminary data.</text>
</comment>
<organism evidence="2 3">
    <name type="scientific">Comamonas guangdongensis</name>
    <dbReference type="NCBI Taxonomy" id="510515"/>
    <lineage>
        <taxon>Bacteria</taxon>
        <taxon>Pseudomonadati</taxon>
        <taxon>Pseudomonadota</taxon>
        <taxon>Betaproteobacteria</taxon>
        <taxon>Burkholderiales</taxon>
        <taxon>Comamonadaceae</taxon>
        <taxon>Comamonas</taxon>
    </lineage>
</organism>
<feature type="region of interest" description="Disordered" evidence="1">
    <location>
        <begin position="1"/>
        <end position="27"/>
    </location>
</feature>
<proteinExistence type="predicted"/>
<evidence type="ECO:0000313" key="3">
    <source>
        <dbReference type="Proteomes" id="UP001561046"/>
    </source>
</evidence>
<keyword evidence="3" id="KW-1185">Reference proteome</keyword>
<sequence>MAKSLPARSKVAGIANDAPRKRDRERTQQELSLALIRVQQSGKKVTLKAVADEAKVSPPLIHNRYPEFAEQVRAVMGKAVRQQRDEMEDLRIKEKGKNRKLRKLVISQLVEIIRLASVNEALRIEQSLEKAIGEGKIVRGTFKNKSDL</sequence>
<accession>A0ABV4A0R6</accession>
<gene>
    <name evidence="2" type="ORF">AB6724_19470</name>
</gene>
<dbReference type="EMBL" id="JBFYGN010000031">
    <property type="protein sequence ID" value="MEX8195019.1"/>
    <property type="molecule type" value="Genomic_DNA"/>
</dbReference>
<feature type="compositionally biased region" description="Basic and acidic residues" evidence="1">
    <location>
        <begin position="18"/>
        <end position="27"/>
    </location>
</feature>
<reference evidence="2 3" key="1">
    <citation type="journal article" date="2013" name="Int. J. Syst. Evol. Microbiol.">
        <title>Comamonas guangdongensis sp. nov., isolated from subterranean forest sediment, and emended description of the genus Comamonas.</title>
        <authorList>
            <person name="Zhang J."/>
            <person name="Wang Y."/>
            <person name="Zhou S."/>
            <person name="Wu C."/>
            <person name="He J."/>
            <person name="Li F."/>
        </authorList>
    </citation>
    <scope>NUCLEOTIDE SEQUENCE [LARGE SCALE GENOMIC DNA]</scope>
    <source>
        <strain evidence="2 3">CCTCC AB2011133</strain>
    </source>
</reference>
<dbReference type="Proteomes" id="UP001561046">
    <property type="component" value="Unassembled WGS sequence"/>
</dbReference>
<protein>
    <submittedName>
        <fullName evidence="2">TetR family transcriptional regulator</fullName>
    </submittedName>
</protein>
<dbReference type="RefSeq" id="WP_369340196.1">
    <property type="nucleotide sequence ID" value="NZ_JBFYGN010000031.1"/>
</dbReference>
<evidence type="ECO:0000256" key="1">
    <source>
        <dbReference type="SAM" id="MobiDB-lite"/>
    </source>
</evidence>
<name>A0ABV4A0R6_9BURK</name>
<dbReference type="Gene3D" id="1.10.357.10">
    <property type="entry name" value="Tetracycline Repressor, domain 2"/>
    <property type="match status" value="1"/>
</dbReference>